<gene>
    <name evidence="1" type="ORF">N0V89_002940</name>
</gene>
<name>A0A9W9CF29_9PLEO</name>
<dbReference type="RefSeq" id="XP_056075217.1">
    <property type="nucleotide sequence ID" value="XM_056211744.1"/>
</dbReference>
<dbReference type="Proteomes" id="UP001140513">
    <property type="component" value="Unassembled WGS sequence"/>
</dbReference>
<proteinExistence type="predicted"/>
<dbReference type="GeneID" id="80906470"/>
<protein>
    <recommendedName>
        <fullName evidence="3">SprT-like domain-containing protein</fullName>
    </recommendedName>
</protein>
<dbReference type="EMBL" id="JAPEUX010000002">
    <property type="protein sequence ID" value="KAJ4358358.1"/>
    <property type="molecule type" value="Genomic_DNA"/>
</dbReference>
<evidence type="ECO:0008006" key="3">
    <source>
        <dbReference type="Google" id="ProtNLM"/>
    </source>
</evidence>
<dbReference type="GO" id="GO:0006950">
    <property type="term" value="P:response to stress"/>
    <property type="evidence" value="ECO:0007669"/>
    <property type="project" value="UniProtKB-ARBA"/>
</dbReference>
<dbReference type="OrthoDB" id="3792500at2759"/>
<comment type="caution">
    <text evidence="1">The sequence shown here is derived from an EMBL/GenBank/DDBJ whole genome shotgun (WGS) entry which is preliminary data.</text>
</comment>
<evidence type="ECO:0000313" key="1">
    <source>
        <dbReference type="EMBL" id="KAJ4358358.1"/>
    </source>
</evidence>
<reference evidence="1" key="1">
    <citation type="submission" date="2022-10" db="EMBL/GenBank/DDBJ databases">
        <title>Tapping the CABI collections for fungal endophytes: first genome assemblies for Collariella, Neodidymelliopsis, Ascochyta clinopodiicola, Didymella pomorum, Didymosphaeria variabile, Neocosmospora piperis and Neocucurbitaria cava.</title>
        <authorList>
            <person name="Hill R."/>
        </authorList>
    </citation>
    <scope>NUCLEOTIDE SEQUENCE</scope>
    <source>
        <strain evidence="1">IMI 356815</strain>
    </source>
</reference>
<organism evidence="1 2">
    <name type="scientific">Didymosphaeria variabile</name>
    <dbReference type="NCBI Taxonomy" id="1932322"/>
    <lineage>
        <taxon>Eukaryota</taxon>
        <taxon>Fungi</taxon>
        <taxon>Dikarya</taxon>
        <taxon>Ascomycota</taxon>
        <taxon>Pezizomycotina</taxon>
        <taxon>Dothideomycetes</taxon>
        <taxon>Pleosporomycetidae</taxon>
        <taxon>Pleosporales</taxon>
        <taxon>Massarineae</taxon>
        <taxon>Didymosphaeriaceae</taxon>
        <taxon>Didymosphaeria</taxon>
    </lineage>
</organism>
<evidence type="ECO:0000313" key="2">
    <source>
        <dbReference type="Proteomes" id="UP001140513"/>
    </source>
</evidence>
<keyword evidence="2" id="KW-1185">Reference proteome</keyword>
<dbReference type="AlphaFoldDB" id="A0A9W9CF29"/>
<sequence>MRKTIRTIRILGLVFDGFATQTPLPQTVKELEVLLAARATLVAWRNRRWPDVLTTYAKPNGRALLPTHEMQHLWQTINILFFGGPIPGISFRWKKIKHSVLGRTTTSLSGNPVISMHPARTAHDFGDYAILDFLSTLVHEIIHAFLQYYPCWLCRSWARDYTAGGHGRLFQILARKMEEVFPRLLGVPVRLGRFESLLGDLGVREREGG</sequence>
<accession>A0A9W9CF29</accession>